<dbReference type="Pfam" id="PF08937">
    <property type="entry name" value="ThsB_TIR"/>
    <property type="match status" value="1"/>
</dbReference>
<evidence type="ECO:0000259" key="1">
    <source>
        <dbReference type="Pfam" id="PF08937"/>
    </source>
</evidence>
<dbReference type="InterPro" id="IPR015032">
    <property type="entry name" value="ThsB__TIR-like_domain"/>
</dbReference>
<reference evidence="2" key="1">
    <citation type="submission" date="2021-11" db="EMBL/GenBank/DDBJ databases">
        <title>Clostridia strains as spoilage organisms.</title>
        <authorList>
            <person name="Wambui J."/>
            <person name="Stevens M.J.A."/>
            <person name="Stephan R."/>
        </authorList>
    </citation>
    <scope>NUCLEOTIDE SEQUENCE</scope>
    <source>
        <strain evidence="2">CF009</strain>
    </source>
</reference>
<evidence type="ECO:0000313" key="3">
    <source>
        <dbReference type="Proteomes" id="UP001164733"/>
    </source>
</evidence>
<accession>A0AA47EFU2</accession>
<dbReference type="EMBL" id="CP086239">
    <property type="protein sequence ID" value="WAG59431.1"/>
    <property type="molecule type" value="Genomic_DNA"/>
</dbReference>
<dbReference type="RefSeq" id="WP_216127205.1">
    <property type="nucleotide sequence ID" value="NZ_CP086239.1"/>
</dbReference>
<gene>
    <name evidence="2" type="ORF">LL038_17560</name>
</gene>
<name>A0AA47EFU2_9CLOT</name>
<proteinExistence type="predicted"/>
<protein>
    <submittedName>
        <fullName evidence="2">TIR domain-containing protein</fullName>
    </submittedName>
</protein>
<dbReference type="Proteomes" id="UP001164733">
    <property type="component" value="Chromosome"/>
</dbReference>
<feature type="domain" description="Thoeris protein ThsB TIR-like" evidence="1">
    <location>
        <begin position="6"/>
        <end position="107"/>
    </location>
</feature>
<organism evidence="2 3">
    <name type="scientific">Clostridium estertheticum</name>
    <dbReference type="NCBI Taxonomy" id="238834"/>
    <lineage>
        <taxon>Bacteria</taxon>
        <taxon>Bacillati</taxon>
        <taxon>Bacillota</taxon>
        <taxon>Clostridia</taxon>
        <taxon>Eubacteriales</taxon>
        <taxon>Clostridiaceae</taxon>
        <taxon>Clostridium</taxon>
    </lineage>
</organism>
<dbReference type="AlphaFoldDB" id="A0AA47EFU2"/>
<evidence type="ECO:0000313" key="2">
    <source>
        <dbReference type="EMBL" id="WAG59431.1"/>
    </source>
</evidence>
<sequence>MAHKTFISYKYTEARGLRDDIIEKLGDDSKYYNGETSDSADLTDTTTENIKDKLRDMLYSTSVTIVIISPNMTYSKWIDWEIEYSLKEITRKDKTSRTNGIVGVLMKYNGGYGWIETNNKSEDGCSSRDIDTNKLYSIIYNNRFNLEEPVYVCNECQTVDSLTGSYISLINEDVFLSNPSKYIDNAFEKSDDIDSFKITKSRS</sequence>